<gene>
    <name evidence="2" type="ORF">CC86DRAFT_384149</name>
</gene>
<feature type="region of interest" description="Disordered" evidence="1">
    <location>
        <begin position="193"/>
        <end position="267"/>
    </location>
</feature>
<protein>
    <submittedName>
        <fullName evidence="2">Uncharacterized protein</fullName>
    </submittedName>
</protein>
<sequence length="416" mass="44916">MAKCLYRRLKKAPRKDAERPSTPCFAYQQGVALPSKVESYTSRSSSYYSSHASVGNDLAPVMEAGLTMYQPPINSNDGSSPPPHGSSLGQSPAMTTLPNVGPFCNHEGVCPLGLHEQTDDMTSHSVYQSTSQSPIAALGDPFAHHRAVQPSSSHAEHGYQAPSTCRLSPYDQRCCTPSQDTCISHGSPWATHNRLNAASPTTSQDEAMLDPYPPQDQFCTANHDPLAPYHQDSFSSSNTLDPTSSPPQLPPTTPTPSSQPPYPPISLVPSSSLSSLWAAQDRTGWGPPSAAIHDLLVRRAQHADEEARRWQPIRRLSSLSREITGGLKRTLSLKRGGGGDDERPEKRVKRECVGVGVGVGAEGRESLGRTKSWKRPVALMGGRESVSGVCGRRRFLISDESVDEDGDGVGRKSMHD</sequence>
<name>A0A6A6ZVY8_9PLEO</name>
<organism evidence="2 3">
    <name type="scientific">Ophiobolus disseminans</name>
    <dbReference type="NCBI Taxonomy" id="1469910"/>
    <lineage>
        <taxon>Eukaryota</taxon>
        <taxon>Fungi</taxon>
        <taxon>Dikarya</taxon>
        <taxon>Ascomycota</taxon>
        <taxon>Pezizomycotina</taxon>
        <taxon>Dothideomycetes</taxon>
        <taxon>Pleosporomycetidae</taxon>
        <taxon>Pleosporales</taxon>
        <taxon>Pleosporineae</taxon>
        <taxon>Phaeosphaeriaceae</taxon>
        <taxon>Ophiobolus</taxon>
    </lineage>
</organism>
<feature type="compositionally biased region" description="Polar residues" evidence="1">
    <location>
        <begin position="193"/>
        <end position="205"/>
    </location>
</feature>
<feature type="compositionally biased region" description="Low complexity" evidence="1">
    <location>
        <begin position="75"/>
        <end position="92"/>
    </location>
</feature>
<accession>A0A6A6ZVY8</accession>
<dbReference type="Proteomes" id="UP000799424">
    <property type="component" value="Unassembled WGS sequence"/>
</dbReference>
<evidence type="ECO:0000256" key="1">
    <source>
        <dbReference type="SAM" id="MobiDB-lite"/>
    </source>
</evidence>
<feature type="region of interest" description="Disordered" evidence="1">
    <location>
        <begin position="68"/>
        <end position="94"/>
    </location>
</feature>
<feature type="compositionally biased region" description="Pro residues" evidence="1">
    <location>
        <begin position="244"/>
        <end position="266"/>
    </location>
</feature>
<feature type="compositionally biased region" description="Polar residues" evidence="1">
    <location>
        <begin position="232"/>
        <end position="241"/>
    </location>
</feature>
<evidence type="ECO:0000313" key="2">
    <source>
        <dbReference type="EMBL" id="KAF2824537.1"/>
    </source>
</evidence>
<dbReference type="EMBL" id="MU006230">
    <property type="protein sequence ID" value="KAF2824537.1"/>
    <property type="molecule type" value="Genomic_DNA"/>
</dbReference>
<proteinExistence type="predicted"/>
<keyword evidence="3" id="KW-1185">Reference proteome</keyword>
<dbReference type="AlphaFoldDB" id="A0A6A6ZVY8"/>
<evidence type="ECO:0000313" key="3">
    <source>
        <dbReference type="Proteomes" id="UP000799424"/>
    </source>
</evidence>
<reference evidence="2" key="1">
    <citation type="journal article" date="2020" name="Stud. Mycol.">
        <title>101 Dothideomycetes genomes: a test case for predicting lifestyles and emergence of pathogens.</title>
        <authorList>
            <person name="Haridas S."/>
            <person name="Albert R."/>
            <person name="Binder M."/>
            <person name="Bloem J."/>
            <person name="Labutti K."/>
            <person name="Salamov A."/>
            <person name="Andreopoulos B."/>
            <person name="Baker S."/>
            <person name="Barry K."/>
            <person name="Bills G."/>
            <person name="Bluhm B."/>
            <person name="Cannon C."/>
            <person name="Castanera R."/>
            <person name="Culley D."/>
            <person name="Daum C."/>
            <person name="Ezra D."/>
            <person name="Gonzalez J."/>
            <person name="Henrissat B."/>
            <person name="Kuo A."/>
            <person name="Liang C."/>
            <person name="Lipzen A."/>
            <person name="Lutzoni F."/>
            <person name="Magnuson J."/>
            <person name="Mondo S."/>
            <person name="Nolan M."/>
            <person name="Ohm R."/>
            <person name="Pangilinan J."/>
            <person name="Park H.-J."/>
            <person name="Ramirez L."/>
            <person name="Alfaro M."/>
            <person name="Sun H."/>
            <person name="Tritt A."/>
            <person name="Yoshinaga Y."/>
            <person name="Zwiers L.-H."/>
            <person name="Turgeon B."/>
            <person name="Goodwin S."/>
            <person name="Spatafora J."/>
            <person name="Crous P."/>
            <person name="Grigoriev I."/>
        </authorList>
    </citation>
    <scope>NUCLEOTIDE SEQUENCE</scope>
    <source>
        <strain evidence="2">CBS 113818</strain>
    </source>
</reference>